<keyword evidence="5" id="KW-0479">Metal-binding</keyword>
<dbReference type="AlphaFoldDB" id="T1KY38"/>
<evidence type="ECO:0000256" key="2">
    <source>
        <dbReference type="ARBA" id="ARBA00004481"/>
    </source>
</evidence>
<dbReference type="InterPro" id="IPR037519">
    <property type="entry name" value="LITAF_fam"/>
</dbReference>
<protein>
    <recommendedName>
        <fullName evidence="9">LITAF domain-containing protein</fullName>
    </recommendedName>
</protein>
<dbReference type="EMBL" id="CAEY01000699">
    <property type="status" value="NOT_ANNOTATED_CDS"/>
    <property type="molecule type" value="Genomic_DNA"/>
</dbReference>
<dbReference type="Proteomes" id="UP000015104">
    <property type="component" value="Unassembled WGS sequence"/>
</dbReference>
<keyword evidence="6" id="KW-0862">Zinc</keyword>
<feature type="domain" description="LITAF" evidence="9">
    <location>
        <begin position="90"/>
        <end position="174"/>
    </location>
</feature>
<sequence>MGKDKVPPEYGDDTTFDRPPPYNPHYDNQASGSGPPPSVPSFYPPSQPPPEYQVQPGYNKSPLPNQQQPVQIAPQQTSIPTVMQTGGATVTNVQIHISDEFGPYSQHAICPKCHQYIVTKTKSVAGCLTWLSCLGLFMIGCDLCCCFIPCCVDSCRDVIHRCPNCGRKVGRFKRMC</sequence>
<dbReference type="PANTHER" id="PTHR23292">
    <property type="entry name" value="LIPOPOLYSACCHARIDE-INDUCED TUMOR NECROSIS FACTOR-ALPHA FACTOR"/>
    <property type="match status" value="1"/>
</dbReference>
<keyword evidence="11" id="KW-1185">Reference proteome</keyword>
<evidence type="ECO:0000256" key="7">
    <source>
        <dbReference type="ARBA" id="ARBA00023136"/>
    </source>
</evidence>
<dbReference type="GO" id="GO:0005765">
    <property type="term" value="C:lysosomal membrane"/>
    <property type="evidence" value="ECO:0007669"/>
    <property type="project" value="UniProtKB-SubCell"/>
</dbReference>
<proteinExistence type="inferred from homology"/>
<dbReference type="STRING" id="32264.T1KY38"/>
<feature type="region of interest" description="Disordered" evidence="8">
    <location>
        <begin position="1"/>
        <end position="73"/>
    </location>
</feature>
<feature type="compositionally biased region" description="Low complexity" evidence="8">
    <location>
        <begin position="64"/>
        <end position="73"/>
    </location>
</feature>
<evidence type="ECO:0000256" key="8">
    <source>
        <dbReference type="SAM" id="MobiDB-lite"/>
    </source>
</evidence>
<evidence type="ECO:0000256" key="5">
    <source>
        <dbReference type="ARBA" id="ARBA00022723"/>
    </source>
</evidence>
<evidence type="ECO:0000313" key="10">
    <source>
        <dbReference type="EnsemblMetazoa" id="tetur26g02350.1"/>
    </source>
</evidence>
<name>T1KY38_TETUR</name>
<dbReference type="SMART" id="SM00714">
    <property type="entry name" value="LITAF"/>
    <property type="match status" value="1"/>
</dbReference>
<dbReference type="GO" id="GO:0008270">
    <property type="term" value="F:zinc ion binding"/>
    <property type="evidence" value="ECO:0007669"/>
    <property type="project" value="TreeGrafter"/>
</dbReference>
<comment type="subcellular location">
    <subcellularLocation>
        <location evidence="2">Endosome membrane</location>
        <topology evidence="2">Peripheral membrane protein</topology>
    </subcellularLocation>
    <subcellularLocation>
        <location evidence="1">Late endosome membrane</location>
    </subcellularLocation>
    <subcellularLocation>
        <location evidence="3">Lysosome membrane</location>
        <topology evidence="3">Peripheral membrane protein</topology>
        <orientation evidence="3">Cytoplasmic side</orientation>
    </subcellularLocation>
</comment>
<dbReference type="Pfam" id="PF10601">
    <property type="entry name" value="zf-LITAF-like"/>
    <property type="match status" value="1"/>
</dbReference>
<reference evidence="11" key="1">
    <citation type="submission" date="2011-08" db="EMBL/GenBank/DDBJ databases">
        <authorList>
            <person name="Rombauts S."/>
        </authorList>
    </citation>
    <scope>NUCLEOTIDE SEQUENCE</scope>
    <source>
        <strain evidence="11">London</strain>
    </source>
</reference>
<evidence type="ECO:0000259" key="9">
    <source>
        <dbReference type="PROSITE" id="PS51837"/>
    </source>
</evidence>
<accession>T1KY38</accession>
<dbReference type="OMA" id="KTPLMQG"/>
<dbReference type="KEGG" id="tut:107368327"/>
<dbReference type="InterPro" id="IPR006629">
    <property type="entry name" value="LITAF"/>
</dbReference>
<dbReference type="OrthoDB" id="4713066at2759"/>
<evidence type="ECO:0000313" key="11">
    <source>
        <dbReference type="Proteomes" id="UP000015104"/>
    </source>
</evidence>
<dbReference type="EnsemblMetazoa" id="tetur26g02350.1">
    <property type="protein sequence ID" value="tetur26g02350.1"/>
    <property type="gene ID" value="tetur26g02350"/>
</dbReference>
<dbReference type="HOGENOM" id="CLU_095549_3_0_1"/>
<evidence type="ECO:0000256" key="6">
    <source>
        <dbReference type="ARBA" id="ARBA00022833"/>
    </source>
</evidence>
<reference evidence="10" key="2">
    <citation type="submission" date="2015-06" db="UniProtKB">
        <authorList>
            <consortium name="EnsemblMetazoa"/>
        </authorList>
    </citation>
    <scope>IDENTIFICATION</scope>
</reference>
<feature type="compositionally biased region" description="Pro residues" evidence="8">
    <location>
        <begin position="34"/>
        <end position="51"/>
    </location>
</feature>
<evidence type="ECO:0000256" key="1">
    <source>
        <dbReference type="ARBA" id="ARBA00004414"/>
    </source>
</evidence>
<organism evidence="10 11">
    <name type="scientific">Tetranychus urticae</name>
    <name type="common">Two-spotted spider mite</name>
    <dbReference type="NCBI Taxonomy" id="32264"/>
    <lineage>
        <taxon>Eukaryota</taxon>
        <taxon>Metazoa</taxon>
        <taxon>Ecdysozoa</taxon>
        <taxon>Arthropoda</taxon>
        <taxon>Chelicerata</taxon>
        <taxon>Arachnida</taxon>
        <taxon>Acari</taxon>
        <taxon>Acariformes</taxon>
        <taxon>Trombidiformes</taxon>
        <taxon>Prostigmata</taxon>
        <taxon>Eleutherengona</taxon>
        <taxon>Raphignathae</taxon>
        <taxon>Tetranychoidea</taxon>
        <taxon>Tetranychidae</taxon>
        <taxon>Tetranychus</taxon>
    </lineage>
</organism>
<dbReference type="PROSITE" id="PS51837">
    <property type="entry name" value="LITAF"/>
    <property type="match status" value="1"/>
</dbReference>
<keyword evidence="7" id="KW-0472">Membrane</keyword>
<dbReference type="eggNOG" id="ENOG502S2GM">
    <property type="taxonomic scope" value="Eukaryota"/>
</dbReference>
<evidence type="ECO:0000256" key="4">
    <source>
        <dbReference type="ARBA" id="ARBA00005975"/>
    </source>
</evidence>
<dbReference type="PANTHER" id="PTHR23292:SF6">
    <property type="entry name" value="FI16602P1-RELATED"/>
    <property type="match status" value="1"/>
</dbReference>
<comment type="similarity">
    <text evidence="4">Belongs to the CDIP1/LITAF family.</text>
</comment>
<dbReference type="GO" id="GO:0031902">
    <property type="term" value="C:late endosome membrane"/>
    <property type="evidence" value="ECO:0007669"/>
    <property type="project" value="UniProtKB-SubCell"/>
</dbReference>
<evidence type="ECO:0000256" key="3">
    <source>
        <dbReference type="ARBA" id="ARBA00004630"/>
    </source>
</evidence>
<gene>
    <name evidence="10" type="primary">107368327</name>
</gene>